<protein>
    <submittedName>
        <fullName evidence="1">Uncharacterized protein</fullName>
    </submittedName>
</protein>
<reference evidence="1" key="1">
    <citation type="submission" date="2022-03" db="EMBL/GenBank/DDBJ databases">
        <authorList>
            <person name="Tunstrom K."/>
        </authorList>
    </citation>
    <scope>NUCLEOTIDE SEQUENCE</scope>
</reference>
<dbReference type="AlphaFoldDB" id="A0AAU9U1K7"/>
<gene>
    <name evidence="1" type="ORF">EEDITHA_LOCUS7804</name>
</gene>
<dbReference type="Proteomes" id="UP001153954">
    <property type="component" value="Unassembled WGS sequence"/>
</dbReference>
<evidence type="ECO:0000313" key="2">
    <source>
        <dbReference type="Proteomes" id="UP001153954"/>
    </source>
</evidence>
<dbReference type="PANTHER" id="PTHR46601">
    <property type="entry name" value="ULP_PROTEASE DOMAIN-CONTAINING PROTEIN"/>
    <property type="match status" value="1"/>
</dbReference>
<keyword evidence="2" id="KW-1185">Reference proteome</keyword>
<evidence type="ECO:0000313" key="1">
    <source>
        <dbReference type="EMBL" id="CAH2091997.1"/>
    </source>
</evidence>
<accession>A0AAU9U1K7</accession>
<sequence>MYKKCKETLSATECIIHCDFSENYLAKISEEVQATHFGASKQQFTLHTAVIYYKNEQDLQEKSFCTISPNNNHNPIAIWAHLTPILEYIKNISPNVTTLHFFSDGPTTQYRQKGNFYLLTENIKNLGFEKSTWSFFESAHGKGAPDGIGGAVKRKLDKKVTTNCVRHSGKM</sequence>
<proteinExistence type="predicted"/>
<name>A0AAU9U1K7_EUPED</name>
<organism evidence="1 2">
    <name type="scientific">Euphydryas editha</name>
    <name type="common">Edith's checkerspot</name>
    <dbReference type="NCBI Taxonomy" id="104508"/>
    <lineage>
        <taxon>Eukaryota</taxon>
        <taxon>Metazoa</taxon>
        <taxon>Ecdysozoa</taxon>
        <taxon>Arthropoda</taxon>
        <taxon>Hexapoda</taxon>
        <taxon>Insecta</taxon>
        <taxon>Pterygota</taxon>
        <taxon>Neoptera</taxon>
        <taxon>Endopterygota</taxon>
        <taxon>Lepidoptera</taxon>
        <taxon>Glossata</taxon>
        <taxon>Ditrysia</taxon>
        <taxon>Papilionoidea</taxon>
        <taxon>Nymphalidae</taxon>
        <taxon>Nymphalinae</taxon>
        <taxon>Euphydryas</taxon>
    </lineage>
</organism>
<dbReference type="EMBL" id="CAKOGL010000011">
    <property type="protein sequence ID" value="CAH2091997.1"/>
    <property type="molecule type" value="Genomic_DNA"/>
</dbReference>
<comment type="caution">
    <text evidence="1">The sequence shown here is derived from an EMBL/GenBank/DDBJ whole genome shotgun (WGS) entry which is preliminary data.</text>
</comment>
<dbReference type="PANTHER" id="PTHR46601:SF1">
    <property type="entry name" value="ADF-H DOMAIN-CONTAINING PROTEIN"/>
    <property type="match status" value="1"/>
</dbReference>